<dbReference type="InterPro" id="IPR036291">
    <property type="entry name" value="NAD(P)-bd_dom_sf"/>
</dbReference>
<dbReference type="InterPro" id="IPR008927">
    <property type="entry name" value="6-PGluconate_DH-like_C_sf"/>
</dbReference>
<name>A0A5J4FXN5_9FLAO</name>
<dbReference type="SUPFAM" id="SSF48179">
    <property type="entry name" value="6-phosphogluconate dehydrogenase C-terminal domain-like"/>
    <property type="match status" value="1"/>
</dbReference>
<dbReference type="InterPro" id="IPR036220">
    <property type="entry name" value="UDP-Glc/GDP-Man_DH_C_sf"/>
</dbReference>
<dbReference type="Pfam" id="PF00984">
    <property type="entry name" value="UDPG_MGDP_dh"/>
    <property type="match status" value="1"/>
</dbReference>
<dbReference type="InterPro" id="IPR014026">
    <property type="entry name" value="UDP-Glc/GDP-Man_DH_dimer"/>
</dbReference>
<dbReference type="InterPro" id="IPR017476">
    <property type="entry name" value="UDP-Glc/GDP-Man"/>
</dbReference>
<dbReference type="AlphaFoldDB" id="A0A5J4FXN5"/>
<dbReference type="InterPro" id="IPR001732">
    <property type="entry name" value="UDP-Glc/GDP-Man_DH_N"/>
</dbReference>
<dbReference type="SUPFAM" id="SSF51735">
    <property type="entry name" value="NAD(P)-binding Rossmann-fold domains"/>
    <property type="match status" value="1"/>
</dbReference>
<organism evidence="5 6">
    <name type="scientific">Patiriisocius marinistellae</name>
    <dbReference type="NCBI Taxonomy" id="2494560"/>
    <lineage>
        <taxon>Bacteria</taxon>
        <taxon>Pseudomonadati</taxon>
        <taxon>Bacteroidota</taxon>
        <taxon>Flavobacteriia</taxon>
        <taxon>Flavobacteriales</taxon>
        <taxon>Flavobacteriaceae</taxon>
        <taxon>Patiriisocius</taxon>
    </lineage>
</organism>
<dbReference type="SMART" id="SM00984">
    <property type="entry name" value="UDPG_MGDP_dh_C"/>
    <property type="match status" value="1"/>
</dbReference>
<dbReference type="Pfam" id="PF03720">
    <property type="entry name" value="UDPG_MGDP_dh_C"/>
    <property type="match status" value="1"/>
</dbReference>
<evidence type="ECO:0000256" key="3">
    <source>
        <dbReference type="PIRNR" id="PIRNR000124"/>
    </source>
</evidence>
<dbReference type="PIRSF" id="PIRSF000124">
    <property type="entry name" value="UDPglc_GDPman_dh"/>
    <property type="match status" value="1"/>
</dbReference>
<evidence type="ECO:0000256" key="2">
    <source>
        <dbReference type="ARBA" id="ARBA00023027"/>
    </source>
</evidence>
<dbReference type="PANTHER" id="PTHR43491">
    <property type="entry name" value="UDP-N-ACETYL-D-MANNOSAMINE DEHYDROGENASE"/>
    <property type="match status" value="1"/>
</dbReference>
<comment type="similarity">
    <text evidence="3">Belongs to the UDP-glucose/GDP-mannose dehydrogenase family.</text>
</comment>
<dbReference type="SUPFAM" id="SSF52413">
    <property type="entry name" value="UDP-glucose/GDP-mannose dehydrogenase C-terminal domain"/>
    <property type="match status" value="1"/>
</dbReference>
<comment type="caution">
    <text evidence="5">The sequence shown here is derived from an EMBL/GenBank/DDBJ whole genome shotgun (WGS) entry which is preliminary data.</text>
</comment>
<dbReference type="PANTHER" id="PTHR43491:SF1">
    <property type="entry name" value="UDP-N-ACETYL-D-MANNOSAMINE DEHYDROGENASE"/>
    <property type="match status" value="1"/>
</dbReference>
<keyword evidence="2" id="KW-0520">NAD</keyword>
<dbReference type="NCBIfam" id="NF008286">
    <property type="entry name" value="PRK11064.1"/>
    <property type="match status" value="1"/>
</dbReference>
<dbReference type="GO" id="GO:0000271">
    <property type="term" value="P:polysaccharide biosynthetic process"/>
    <property type="evidence" value="ECO:0007669"/>
    <property type="project" value="InterPro"/>
</dbReference>
<gene>
    <name evidence="5" type="ORF">ULMS_03670</name>
</gene>
<dbReference type="Gene3D" id="3.40.50.720">
    <property type="entry name" value="NAD(P)-binding Rossmann-like Domain"/>
    <property type="match status" value="2"/>
</dbReference>
<accession>A0A5J4FXN5</accession>
<proteinExistence type="inferred from homology"/>
<dbReference type="InterPro" id="IPR028359">
    <property type="entry name" value="UDP_ManNAc/GlcNAc_DH"/>
</dbReference>
<dbReference type="GO" id="GO:0051287">
    <property type="term" value="F:NAD binding"/>
    <property type="evidence" value="ECO:0007669"/>
    <property type="project" value="InterPro"/>
</dbReference>
<evidence type="ECO:0000313" key="6">
    <source>
        <dbReference type="Proteomes" id="UP000326994"/>
    </source>
</evidence>
<dbReference type="PIRSF" id="PIRSF500136">
    <property type="entry name" value="UDP_ManNAc_DH"/>
    <property type="match status" value="1"/>
</dbReference>
<protein>
    <submittedName>
        <fullName evidence="5">UDP-N-acetyl-D-mannosamine dehydrogenase</fullName>
    </submittedName>
</protein>
<dbReference type="RefSeq" id="WP_208997313.1">
    <property type="nucleotide sequence ID" value="NZ_BKCF01000001.1"/>
</dbReference>
<feature type="domain" description="UDP-glucose/GDP-mannose dehydrogenase C-terminal" evidence="4">
    <location>
        <begin position="314"/>
        <end position="403"/>
    </location>
</feature>
<keyword evidence="6" id="KW-1185">Reference proteome</keyword>
<dbReference type="Proteomes" id="UP000326994">
    <property type="component" value="Unassembled WGS sequence"/>
</dbReference>
<keyword evidence="1" id="KW-0560">Oxidoreductase</keyword>
<dbReference type="GO" id="GO:0016628">
    <property type="term" value="F:oxidoreductase activity, acting on the CH-CH group of donors, NAD or NADP as acceptor"/>
    <property type="evidence" value="ECO:0007669"/>
    <property type="project" value="InterPro"/>
</dbReference>
<dbReference type="Pfam" id="PF03721">
    <property type="entry name" value="UDPG_MGDP_dh_N"/>
    <property type="match status" value="1"/>
</dbReference>
<evidence type="ECO:0000256" key="1">
    <source>
        <dbReference type="ARBA" id="ARBA00023002"/>
    </source>
</evidence>
<reference evidence="5 6" key="1">
    <citation type="submission" date="2019-08" db="EMBL/GenBank/DDBJ databases">
        <title>Ulvibacter marinistellae sp. nov., isolated from a starfish, Patiria pectinifera.</title>
        <authorList>
            <person name="Kawano K."/>
            <person name="Ushijima N."/>
            <person name="Kihara M."/>
            <person name="Itoh H."/>
        </authorList>
    </citation>
    <scope>NUCLEOTIDE SEQUENCE [LARGE SCALE GENOMIC DNA]</scope>
    <source>
        <strain evidence="5 6">KK4</strain>
    </source>
</reference>
<dbReference type="NCBIfam" id="TIGR03026">
    <property type="entry name" value="NDP-sugDHase"/>
    <property type="match status" value="1"/>
</dbReference>
<dbReference type="GO" id="GO:0016616">
    <property type="term" value="F:oxidoreductase activity, acting on the CH-OH group of donors, NAD or NADP as acceptor"/>
    <property type="evidence" value="ECO:0007669"/>
    <property type="project" value="InterPro"/>
</dbReference>
<dbReference type="EMBL" id="BKCF01000001">
    <property type="protein sequence ID" value="GEQ84859.1"/>
    <property type="molecule type" value="Genomic_DNA"/>
</dbReference>
<evidence type="ECO:0000259" key="4">
    <source>
        <dbReference type="SMART" id="SM00984"/>
    </source>
</evidence>
<dbReference type="InterPro" id="IPR014027">
    <property type="entry name" value="UDP-Glc/GDP-Man_DH_C"/>
</dbReference>
<sequence length="404" mass="44531">MSQKPSVVMMGLGYIGLPTAALIASKGLKVTGVDIHQNVVDTINQGKIHIVEPDLDGLVHHVVKKELLEATLSPVVADVYLIAVPTPFKENNVPDISYVASAVEKIVPTLEKGALIIIESTSPVGTTRKMEQLIYSHRPELEGDIYLAYCPERVLPGNIIHELKSNDRAIGGINEASTAKAIDFYTYFVDGTLHPTNAKTAEMVKLVENASRDNQIAFANELSIICDKANINVWDMIALANKHPRVNILNPGTGVGGHCIAVDPWFIVAEFPEESGLIRKSRETNNYKTEWVLEKVKNKALAFKLEHKRDAKIACMGLAFKPDIDDLRESPALYVTEQLEKEGFDVLKVEPNLDTDNTHKLIVTEKALHQADLIVFLVAHTEFKSVSVPQGIAVMDFCGVRNKK</sequence>
<evidence type="ECO:0000313" key="5">
    <source>
        <dbReference type="EMBL" id="GEQ84859.1"/>
    </source>
</evidence>